<protein>
    <submittedName>
        <fullName evidence="3">Choline ABC transporter substrate-binding protein</fullName>
    </submittedName>
</protein>
<dbReference type="Proteomes" id="UP001058461">
    <property type="component" value="Chromosome"/>
</dbReference>
<dbReference type="Pfam" id="PF04069">
    <property type="entry name" value="OpuAC"/>
    <property type="match status" value="1"/>
</dbReference>
<dbReference type="SUPFAM" id="SSF53850">
    <property type="entry name" value="Periplasmic binding protein-like II"/>
    <property type="match status" value="1"/>
</dbReference>
<feature type="signal peptide" evidence="1">
    <location>
        <begin position="1"/>
        <end position="30"/>
    </location>
</feature>
<dbReference type="Gene3D" id="3.40.190.10">
    <property type="entry name" value="Periplasmic binding protein-like II"/>
    <property type="match status" value="1"/>
</dbReference>
<proteinExistence type="predicted"/>
<name>A0ABY5HQ34_9GAMM</name>
<feature type="chain" id="PRO_5046997652" evidence="1">
    <location>
        <begin position="31"/>
        <end position="319"/>
    </location>
</feature>
<organism evidence="3 4">
    <name type="scientific">Marinobacterium rhizophilum</name>
    <dbReference type="NCBI Taxonomy" id="420402"/>
    <lineage>
        <taxon>Bacteria</taxon>
        <taxon>Pseudomonadati</taxon>
        <taxon>Pseudomonadota</taxon>
        <taxon>Gammaproteobacteria</taxon>
        <taxon>Oceanospirillales</taxon>
        <taxon>Oceanospirillaceae</taxon>
        <taxon>Marinobacterium</taxon>
    </lineage>
</organism>
<dbReference type="RefSeq" id="WP_255855150.1">
    <property type="nucleotide sequence ID" value="NZ_CP073347.1"/>
</dbReference>
<evidence type="ECO:0000256" key="1">
    <source>
        <dbReference type="SAM" id="SignalP"/>
    </source>
</evidence>
<keyword evidence="4" id="KW-1185">Reference proteome</keyword>
<evidence type="ECO:0000259" key="2">
    <source>
        <dbReference type="Pfam" id="PF04069"/>
    </source>
</evidence>
<accession>A0ABY5HQ34</accession>
<sequence>MSLKRETGFKCTVLAGAMALGLAAAQSAQATEAPQCEQVRLTDPGWTDISVTNALAGTVLQGLGYKTSVDLLAVPIGFESLKKGEIDVFLGNWMPAQQGFIDKYGADLDRVRTNLEGAKFTLAVPAYVYDSGVTSFADLGDRAEDFRQRIYGIDPGAPANGLLQGMIDKGDFGLQGWKLVESGEQAMLSQVTRAVRKQEAIVFLGWAPHPMNLRVDMKYLEGGDEYFGPNYGGASIHTVTRKGYSAECPNVATLLNNLAFNLDMESEIMGAILDDGKKADQAAAQWLRANPEVLNSWLENVSTRDGMPGLAAVQQHLGL</sequence>
<dbReference type="NCBIfam" id="TIGR03414">
    <property type="entry name" value="ABC_choline_bnd"/>
    <property type="match status" value="1"/>
</dbReference>
<gene>
    <name evidence="3" type="primary">choX</name>
    <name evidence="3" type="ORF">KDW95_04855</name>
</gene>
<evidence type="ECO:0000313" key="3">
    <source>
        <dbReference type="EMBL" id="UTW12996.1"/>
    </source>
</evidence>
<reference evidence="3" key="1">
    <citation type="submission" date="2021-04" db="EMBL/GenBank/DDBJ databases">
        <title>Oceanospirillales bacteria with DddD are important DMSP degraders in coastal seawater.</title>
        <authorList>
            <person name="Liu J."/>
        </authorList>
    </citation>
    <scope>NUCLEOTIDE SEQUENCE</scope>
    <source>
        <strain evidence="3">D13-1</strain>
    </source>
</reference>
<keyword evidence="1" id="KW-0732">Signal</keyword>
<evidence type="ECO:0000313" key="4">
    <source>
        <dbReference type="Proteomes" id="UP001058461"/>
    </source>
</evidence>
<dbReference type="InterPro" id="IPR007210">
    <property type="entry name" value="ABC_Gly_betaine_transp_sub-bd"/>
</dbReference>
<feature type="domain" description="ABC-type glycine betaine transport system substrate-binding" evidence="2">
    <location>
        <begin position="38"/>
        <end position="288"/>
    </location>
</feature>
<dbReference type="InterPro" id="IPR017783">
    <property type="entry name" value="ABC_choline_sub-bd"/>
</dbReference>
<dbReference type="CDD" id="cd13640">
    <property type="entry name" value="PBP2_ChoX"/>
    <property type="match status" value="1"/>
</dbReference>
<dbReference type="EMBL" id="CP073347">
    <property type="protein sequence ID" value="UTW12996.1"/>
    <property type="molecule type" value="Genomic_DNA"/>
</dbReference>
<dbReference type="Gene3D" id="3.40.190.100">
    <property type="entry name" value="Glycine betaine-binding periplasmic protein, domain 2"/>
    <property type="match status" value="1"/>
</dbReference>